<accession>A0A9N9L0C4</accession>
<sequence>MSIPPECGDAANPKVPIPNINACVIYGMSAANTRVNQNHFADINFECCGGSELFKLNTLCYPGCSFNKTETAYHWTNCIANHFNESLKAPSGFKTKCSGPLMPDGGPTFIPNASITYDDPWPTRTPNKPSEAPSRGSLSVSVVLVVGLAFAGLMM</sequence>
<evidence type="ECO:0000313" key="2">
    <source>
        <dbReference type="Proteomes" id="UP000696280"/>
    </source>
</evidence>
<keyword evidence="2" id="KW-1185">Reference proteome</keyword>
<dbReference type="AlphaFoldDB" id="A0A9N9L0C4"/>
<organism evidence="1 2">
    <name type="scientific">Hymenoscyphus fraxineus</name>
    <dbReference type="NCBI Taxonomy" id="746836"/>
    <lineage>
        <taxon>Eukaryota</taxon>
        <taxon>Fungi</taxon>
        <taxon>Dikarya</taxon>
        <taxon>Ascomycota</taxon>
        <taxon>Pezizomycotina</taxon>
        <taxon>Leotiomycetes</taxon>
        <taxon>Helotiales</taxon>
        <taxon>Helotiaceae</taxon>
        <taxon>Hymenoscyphus</taxon>
    </lineage>
</organism>
<reference evidence="1" key="1">
    <citation type="submission" date="2021-07" db="EMBL/GenBank/DDBJ databases">
        <authorList>
            <person name="Durling M."/>
        </authorList>
    </citation>
    <scope>NUCLEOTIDE SEQUENCE</scope>
</reference>
<dbReference type="EMBL" id="CAJVRL010000061">
    <property type="protein sequence ID" value="CAG8955277.1"/>
    <property type="molecule type" value="Genomic_DNA"/>
</dbReference>
<dbReference type="Proteomes" id="UP000696280">
    <property type="component" value="Unassembled WGS sequence"/>
</dbReference>
<gene>
    <name evidence="1" type="ORF">HYFRA_00011259</name>
</gene>
<name>A0A9N9L0C4_9HELO</name>
<proteinExistence type="predicted"/>
<protein>
    <submittedName>
        <fullName evidence="1">Uncharacterized protein</fullName>
    </submittedName>
</protein>
<comment type="caution">
    <text evidence="1">The sequence shown here is derived from an EMBL/GenBank/DDBJ whole genome shotgun (WGS) entry which is preliminary data.</text>
</comment>
<dbReference type="OrthoDB" id="10594936at2759"/>
<evidence type="ECO:0000313" key="1">
    <source>
        <dbReference type="EMBL" id="CAG8955277.1"/>
    </source>
</evidence>